<dbReference type="OMA" id="DYAFQMM"/>
<evidence type="ECO:0000256" key="3">
    <source>
        <dbReference type="PROSITE-ProRule" id="PRU00221"/>
    </source>
</evidence>
<accession>E2AU09</accession>
<feature type="domain" description="Gem-associated protein 5 second beta-propeller" evidence="6">
    <location>
        <begin position="367"/>
        <end position="645"/>
    </location>
</feature>
<feature type="repeat" description="WD" evidence="3">
    <location>
        <begin position="605"/>
        <end position="647"/>
    </location>
</feature>
<dbReference type="Gene3D" id="2.130.10.10">
    <property type="entry name" value="YVTN repeat-like/Quinoprotein amine dehydrogenase"/>
    <property type="match status" value="2"/>
</dbReference>
<dbReference type="Pfam" id="PF23774">
    <property type="entry name" value="TPR_GEMI5"/>
    <property type="match status" value="1"/>
</dbReference>
<protein>
    <submittedName>
        <fullName evidence="7">Gem-associated protein 5</fullName>
    </submittedName>
</protein>
<reference evidence="7 8" key="1">
    <citation type="journal article" date="2010" name="Science">
        <title>Genomic comparison of the ants Camponotus floridanus and Harpegnathos saltator.</title>
        <authorList>
            <person name="Bonasio R."/>
            <person name="Zhang G."/>
            <person name="Ye C."/>
            <person name="Mutti N.S."/>
            <person name="Fang X."/>
            <person name="Qin N."/>
            <person name="Donahue G."/>
            <person name="Yang P."/>
            <person name="Li Q."/>
            <person name="Li C."/>
            <person name="Zhang P."/>
            <person name="Huang Z."/>
            <person name="Berger S.L."/>
            <person name="Reinberg D."/>
            <person name="Wang J."/>
            <person name="Liebig J."/>
        </authorList>
    </citation>
    <scope>NUCLEOTIDE SEQUENCE [LARGE SCALE GENOMIC DNA]</scope>
    <source>
        <strain evidence="8">C129</strain>
    </source>
</reference>
<gene>
    <name evidence="7" type="ORF">EAG_15153</name>
</gene>
<dbReference type="PANTHER" id="PTHR46362">
    <property type="entry name" value="GEM-ASSOCIATED PROTEIN 5"/>
    <property type="match status" value="1"/>
</dbReference>
<dbReference type="EMBL" id="GL442764">
    <property type="protein sequence ID" value="EFN63085.1"/>
    <property type="molecule type" value="Genomic_DNA"/>
</dbReference>
<evidence type="ECO:0000259" key="6">
    <source>
        <dbReference type="Pfam" id="PF23775"/>
    </source>
</evidence>
<dbReference type="InterPro" id="IPR056421">
    <property type="entry name" value="TPR_GEMI5"/>
</dbReference>
<dbReference type="GO" id="GO:0032797">
    <property type="term" value="C:SMN complex"/>
    <property type="evidence" value="ECO:0007669"/>
    <property type="project" value="TreeGrafter"/>
</dbReference>
<evidence type="ECO:0000256" key="1">
    <source>
        <dbReference type="ARBA" id="ARBA00022574"/>
    </source>
</evidence>
<feature type="domain" description="Gem-associated protein 5 first beta-propeller" evidence="4">
    <location>
        <begin position="138"/>
        <end position="194"/>
    </location>
</feature>
<organism evidence="8">
    <name type="scientific">Camponotus floridanus</name>
    <name type="common">Florida carpenter ant</name>
    <dbReference type="NCBI Taxonomy" id="104421"/>
    <lineage>
        <taxon>Eukaryota</taxon>
        <taxon>Metazoa</taxon>
        <taxon>Ecdysozoa</taxon>
        <taxon>Arthropoda</taxon>
        <taxon>Hexapoda</taxon>
        <taxon>Insecta</taxon>
        <taxon>Pterygota</taxon>
        <taxon>Neoptera</taxon>
        <taxon>Endopterygota</taxon>
        <taxon>Hymenoptera</taxon>
        <taxon>Apocrita</taxon>
        <taxon>Aculeata</taxon>
        <taxon>Formicoidea</taxon>
        <taxon>Formicidae</taxon>
        <taxon>Formicinae</taxon>
        <taxon>Camponotus</taxon>
    </lineage>
</organism>
<dbReference type="GO" id="GO:0005634">
    <property type="term" value="C:nucleus"/>
    <property type="evidence" value="ECO:0007669"/>
    <property type="project" value="TreeGrafter"/>
</dbReference>
<keyword evidence="8" id="KW-1185">Reference proteome</keyword>
<dbReference type="OrthoDB" id="7326421at2759"/>
<dbReference type="InParanoid" id="E2AU09"/>
<evidence type="ECO:0000259" key="5">
    <source>
        <dbReference type="Pfam" id="PF23774"/>
    </source>
</evidence>
<dbReference type="Pfam" id="PF23770">
    <property type="entry name" value="Beta-prop_RIG_1st"/>
    <property type="match status" value="1"/>
</dbReference>
<dbReference type="PROSITE" id="PS50082">
    <property type="entry name" value="WD_REPEATS_2"/>
    <property type="match status" value="1"/>
</dbReference>
<keyword evidence="1 3" id="KW-0853">WD repeat</keyword>
<dbReference type="InterPro" id="IPR019775">
    <property type="entry name" value="WD40_repeat_CS"/>
</dbReference>
<keyword evidence="2" id="KW-0677">Repeat</keyword>
<dbReference type="PROSITE" id="PS50294">
    <property type="entry name" value="WD_REPEATS_REGION"/>
    <property type="match status" value="1"/>
</dbReference>
<dbReference type="SUPFAM" id="SSF50978">
    <property type="entry name" value="WD40 repeat-like"/>
    <property type="match status" value="2"/>
</dbReference>
<evidence type="ECO:0000256" key="2">
    <source>
        <dbReference type="ARBA" id="ARBA00022737"/>
    </source>
</evidence>
<name>E2AU09_CAMFO</name>
<evidence type="ECO:0000313" key="8">
    <source>
        <dbReference type="Proteomes" id="UP000000311"/>
    </source>
</evidence>
<feature type="domain" description="Gem-associated protein 5 TPR" evidence="5">
    <location>
        <begin position="699"/>
        <end position="904"/>
    </location>
</feature>
<dbReference type="GO" id="GO:0003730">
    <property type="term" value="F:mRNA 3'-UTR binding"/>
    <property type="evidence" value="ECO:0007669"/>
    <property type="project" value="TreeGrafter"/>
</dbReference>
<dbReference type="Proteomes" id="UP000000311">
    <property type="component" value="Unassembled WGS sequence"/>
</dbReference>
<evidence type="ECO:0000259" key="4">
    <source>
        <dbReference type="Pfam" id="PF23770"/>
    </source>
</evidence>
<evidence type="ECO:0000313" key="7">
    <source>
        <dbReference type="EMBL" id="EFN63085.1"/>
    </source>
</evidence>
<dbReference type="InterPro" id="IPR056432">
    <property type="entry name" value="Beta-prop_GEMI5_1st"/>
</dbReference>
<dbReference type="Pfam" id="PF23775">
    <property type="entry name" value="Beta-prop_RIG_2nd"/>
    <property type="match status" value="1"/>
</dbReference>
<proteinExistence type="predicted"/>
<dbReference type="PROSITE" id="PS00678">
    <property type="entry name" value="WD_REPEATS_1"/>
    <property type="match status" value="1"/>
</dbReference>
<dbReference type="InterPro" id="IPR036322">
    <property type="entry name" value="WD40_repeat_dom_sf"/>
</dbReference>
<sequence length="1252" mass="143001">MNETVLPPSPNWYLSNILACSKRGTLAWGAKNVMIIAKHEKGHPDLQYSIIKDFCKDRVTALAFCPNPDNPELLIVGGDEDKVKILSMDTLEVIVQFSFKDSKSIVGVDWSTKDSNIAYALNSEGFLMRCYISYETSKIISLGKLTATCLACCPHDPYLVAVGTKSGLIYIVQKETVTYKLRGHNEEIVSLSWCPSDVNVLSGNNKKDLLLASGAKDRNVFIWRAGGDGRYETTINIPNMPFPNSCHKGKLGSSTGTWIAVCWVEPKVLLTSSLWGELLSWDLSTSKSKPNLFHTYHCRGLFCIAPMPKNNEKSDNWRTKSELVVWSLAQDRWIICCKQNSDPSKPATLEYKIPTQGGFVYCMAACPIDTSRIVFGVGDAILRLWNLSEPHTKTFDVSSHWQKIRGKIRAVSWFPDDESTVAFGTSEGRIGVFDAVGTNKPPILYRQYHRNTVYKLEWAKLESEYFLFSCAEGELVAHKKSTPNSDPMSIIMEGCTEFAWKSNLCLAIAIENGSIMFYDQKLRKRNSTIHILRSVVNCLAWHPNSTSTDEWTSSYANYLAIAFDSNIIICDMSELIKEIEMNPENCNEEEDNNEECKLYKMVATLNGHIDKVVCLAWSPHVSGYLVSGSYDNVAQVWDVEKKELIEYEQALGKKKERRTYFNQYNKMMNEKSRERNHILNFITNDIRGNQQEENNITNLSMFSEKKNLMKLVNEEKSSQTNLNAITEMNMWSDNLETNLISAAKDKQLNDFLVSLAPQVSMKMWRKMCEAYAHQLINQCNVEKAVSYLLCIHKIYEAIDVFLNANMHKEAYVLARFRLDSDDPFLIKILESWSDWSASNGQLEQAAHCRVELKQFDKAAKILARRKDIYCLEVASELAFLSGDEGYGLSLIMDAVTRSLIKSEWAKARSLITNFRQIQYLNAHIDAHEAIMSTYKTQNKLDLMRSWFERKGQHGALQILQVKYDTSYYAILCKNENTNTFRNEAKDIMMQLNVTYRIAIAATCDAKLTQLKHIAAILGDVFKFETMAVEYGTVNTESLFIHILTKLDIRKPTDEGSIYAKTNYPISQSIRAYLCVGLLNLLLDYSILNQLSLEEETQFTQMILELLDDAINETTLSYKEKIPKLRQLGNQLLTLLIHDRESENCKRIKDEIEKLKYDEIKFKEERVCMPDPKIVYDKAYLLTNKLNDDNNKLLLSQALDKFVKEKLIKENEIKPLELKRNPSEVLQNTSQENIEENISEQIECEDIDKNISA</sequence>
<dbReference type="InterPro" id="IPR001680">
    <property type="entry name" value="WD40_rpt"/>
</dbReference>
<dbReference type="InterPro" id="IPR015943">
    <property type="entry name" value="WD40/YVTN_repeat-like_dom_sf"/>
</dbReference>
<dbReference type="InterPro" id="IPR052640">
    <property type="entry name" value="Gemin-5"/>
</dbReference>
<dbReference type="AlphaFoldDB" id="E2AU09"/>
<dbReference type="GO" id="GO:0000387">
    <property type="term" value="P:spliceosomal snRNP assembly"/>
    <property type="evidence" value="ECO:0007669"/>
    <property type="project" value="TreeGrafter"/>
</dbReference>
<dbReference type="SMART" id="SM00320">
    <property type="entry name" value="WD40"/>
    <property type="match status" value="7"/>
</dbReference>
<dbReference type="PANTHER" id="PTHR46362:SF1">
    <property type="entry name" value="GEM-ASSOCIATED PROTEIN 5"/>
    <property type="match status" value="1"/>
</dbReference>
<dbReference type="STRING" id="104421.E2AU09"/>
<dbReference type="InterPro" id="IPR056424">
    <property type="entry name" value="Beta-prop_GEMI5_2nd"/>
</dbReference>